<dbReference type="InParanoid" id="A0A2R2MIW5"/>
<dbReference type="KEGG" id="lak:112041348"/>
<dbReference type="Proteomes" id="UP000085678">
    <property type="component" value="Unplaced"/>
</dbReference>
<dbReference type="GO" id="GO:0009887">
    <property type="term" value="P:animal organ morphogenesis"/>
    <property type="evidence" value="ECO:0007669"/>
    <property type="project" value="TreeGrafter"/>
</dbReference>
<dbReference type="InterPro" id="IPR008979">
    <property type="entry name" value="Galactose-bd-like_sf"/>
</dbReference>
<dbReference type="InterPro" id="IPR008211">
    <property type="entry name" value="Laminin_N"/>
</dbReference>
<dbReference type="GO" id="GO:0009888">
    <property type="term" value="P:tissue development"/>
    <property type="evidence" value="ECO:0007669"/>
    <property type="project" value="TreeGrafter"/>
</dbReference>
<dbReference type="STRING" id="7574.A0A2R2MIW5"/>
<dbReference type="PANTHER" id="PTHR10574">
    <property type="entry name" value="NETRIN/LAMININ-RELATED"/>
    <property type="match status" value="1"/>
</dbReference>
<sequence>MDPCGGLAGCNEGKFPVIFNLATEADITSNATCGETGPETYCKLVEHVKQLMMKNYQCGICDANGDLPYQRHPIQNAIDGSNRWWQSPSLANGWQYDWVTITLDLGQAFQIAYVIVKAANSPRPANWILERSVDGITFTPWQYFALSDGECWNAFGVPPTVGRPRYRRDDEVICTSFYSRLDPIENGEIHTSLVNGRPGAVNGPSDLLLVSREVMTHMLTVTC</sequence>
<dbReference type="SUPFAM" id="SSF49785">
    <property type="entry name" value="Galactose-binding domain-like"/>
    <property type="match status" value="1"/>
</dbReference>
<gene>
    <name evidence="5" type="primary">LOC112041348</name>
</gene>
<evidence type="ECO:0000259" key="3">
    <source>
        <dbReference type="PROSITE" id="PS51117"/>
    </source>
</evidence>
<dbReference type="RefSeq" id="XP_023930165.1">
    <property type="nucleotide sequence ID" value="XM_024074397.1"/>
</dbReference>
<dbReference type="PROSITE" id="PS51117">
    <property type="entry name" value="LAMININ_NTER"/>
    <property type="match status" value="1"/>
</dbReference>
<name>A0A2R2MIW5_LINAN</name>
<keyword evidence="2" id="KW-0424">Laminin EGF-like domain</keyword>
<organism evidence="4 5">
    <name type="scientific">Lingula anatina</name>
    <name type="common">Brachiopod</name>
    <name type="synonym">Lingula unguis</name>
    <dbReference type="NCBI Taxonomy" id="7574"/>
    <lineage>
        <taxon>Eukaryota</taxon>
        <taxon>Metazoa</taxon>
        <taxon>Spiralia</taxon>
        <taxon>Lophotrochozoa</taxon>
        <taxon>Brachiopoda</taxon>
        <taxon>Linguliformea</taxon>
        <taxon>Lingulata</taxon>
        <taxon>Lingulida</taxon>
        <taxon>Linguloidea</taxon>
        <taxon>Lingulidae</taxon>
        <taxon>Lingula</taxon>
    </lineage>
</organism>
<evidence type="ECO:0000256" key="1">
    <source>
        <dbReference type="ARBA" id="ARBA00023157"/>
    </source>
</evidence>
<dbReference type="Pfam" id="PF00055">
    <property type="entry name" value="Laminin_N"/>
    <property type="match status" value="1"/>
</dbReference>
<keyword evidence="4" id="KW-1185">Reference proteome</keyword>
<reference evidence="5" key="1">
    <citation type="submission" date="2025-08" db="UniProtKB">
        <authorList>
            <consortium name="RefSeq"/>
        </authorList>
    </citation>
    <scope>IDENTIFICATION</scope>
    <source>
        <tissue evidence="5">Gonads</tissue>
    </source>
</reference>
<dbReference type="OrthoDB" id="10011303at2759"/>
<dbReference type="GeneID" id="112041348"/>
<dbReference type="AlphaFoldDB" id="A0A2R2MIW5"/>
<proteinExistence type="predicted"/>
<dbReference type="GO" id="GO:0005604">
    <property type="term" value="C:basement membrane"/>
    <property type="evidence" value="ECO:0007669"/>
    <property type="project" value="TreeGrafter"/>
</dbReference>
<dbReference type="PANTHER" id="PTHR10574:SF436">
    <property type="entry name" value="LAMININ SUBUNIT ALPHA-2"/>
    <property type="match status" value="1"/>
</dbReference>
<dbReference type="GO" id="GO:0005201">
    <property type="term" value="F:extracellular matrix structural constituent"/>
    <property type="evidence" value="ECO:0007669"/>
    <property type="project" value="TreeGrafter"/>
</dbReference>
<dbReference type="GO" id="GO:0007411">
    <property type="term" value="P:axon guidance"/>
    <property type="evidence" value="ECO:0007669"/>
    <property type="project" value="TreeGrafter"/>
</dbReference>
<evidence type="ECO:0000313" key="5">
    <source>
        <dbReference type="RefSeq" id="XP_023930165.1"/>
    </source>
</evidence>
<evidence type="ECO:0000256" key="2">
    <source>
        <dbReference type="ARBA" id="ARBA00023292"/>
    </source>
</evidence>
<feature type="domain" description="Laminin N-terminal" evidence="3">
    <location>
        <begin position="10"/>
        <end position="223"/>
    </location>
</feature>
<dbReference type="Gene3D" id="2.60.120.260">
    <property type="entry name" value="Galactose-binding domain-like"/>
    <property type="match status" value="1"/>
</dbReference>
<evidence type="ECO:0000313" key="4">
    <source>
        <dbReference type="Proteomes" id="UP000085678"/>
    </source>
</evidence>
<protein>
    <submittedName>
        <fullName evidence="5">Laminin subunit alpha-1-like</fullName>
    </submittedName>
</protein>
<dbReference type="SMART" id="SM00136">
    <property type="entry name" value="LamNT"/>
    <property type="match status" value="1"/>
</dbReference>
<keyword evidence="1" id="KW-1015">Disulfide bond</keyword>
<accession>A0A2R2MIW5</accession>
<dbReference type="InterPro" id="IPR050440">
    <property type="entry name" value="Laminin/Netrin_ECM"/>
</dbReference>